<keyword evidence="4" id="KW-0238">DNA-binding</keyword>
<dbReference type="PROSITE" id="PS50110">
    <property type="entry name" value="RESPONSE_REGULATORY"/>
    <property type="match status" value="1"/>
</dbReference>
<dbReference type="GO" id="GO:0005829">
    <property type="term" value="C:cytosol"/>
    <property type="evidence" value="ECO:0007669"/>
    <property type="project" value="TreeGrafter"/>
</dbReference>
<keyword evidence="5" id="KW-0804">Transcription</keyword>
<evidence type="ECO:0000256" key="2">
    <source>
        <dbReference type="ARBA" id="ARBA00023012"/>
    </source>
</evidence>
<proteinExistence type="predicted"/>
<dbReference type="EMBL" id="CP060204">
    <property type="protein sequence ID" value="QNH55172.1"/>
    <property type="molecule type" value="Genomic_DNA"/>
</dbReference>
<evidence type="ECO:0000256" key="5">
    <source>
        <dbReference type="ARBA" id="ARBA00023163"/>
    </source>
</evidence>
<dbReference type="AlphaFoldDB" id="A0A7G7VM29"/>
<name>A0A7G7VM29_9FIRM</name>
<dbReference type="InterPro" id="IPR039420">
    <property type="entry name" value="WalR-like"/>
</dbReference>
<dbReference type="Proteomes" id="UP000515480">
    <property type="component" value="Chromosome"/>
</dbReference>
<dbReference type="Gene3D" id="3.40.50.2300">
    <property type="match status" value="1"/>
</dbReference>
<evidence type="ECO:0000256" key="6">
    <source>
        <dbReference type="PROSITE-ProRule" id="PRU00169"/>
    </source>
</evidence>
<keyword evidence="2" id="KW-0902">Two-component regulatory system</keyword>
<protein>
    <submittedName>
        <fullName evidence="8">Response regulator</fullName>
    </submittedName>
</protein>
<dbReference type="GO" id="GO:0006355">
    <property type="term" value="P:regulation of DNA-templated transcription"/>
    <property type="evidence" value="ECO:0007669"/>
    <property type="project" value="TreeGrafter"/>
</dbReference>
<evidence type="ECO:0000259" key="7">
    <source>
        <dbReference type="PROSITE" id="PS50110"/>
    </source>
</evidence>
<dbReference type="RefSeq" id="WP_185981041.1">
    <property type="nucleotide sequence ID" value="NZ_CP060204.1"/>
</dbReference>
<reference evidence="8 9" key="1">
    <citation type="submission" date="2020-07" db="EMBL/GenBank/DDBJ databases">
        <title>Complete genome and description of Selenomonas timonensis sp. nov., a new bacterium isolated from a gingivitis subject.</title>
        <authorList>
            <person name="Antezack A."/>
        </authorList>
    </citation>
    <scope>NUCLEOTIDE SEQUENCE [LARGE SCALE GENOMIC DNA]</scope>
    <source>
        <strain evidence="8 9">Marseille-Q3039</strain>
    </source>
</reference>
<dbReference type="PANTHER" id="PTHR48111">
    <property type="entry name" value="REGULATOR OF RPOS"/>
    <property type="match status" value="1"/>
</dbReference>
<evidence type="ECO:0000256" key="4">
    <source>
        <dbReference type="ARBA" id="ARBA00023125"/>
    </source>
</evidence>
<dbReference type="KEGG" id="stim:H1B31_04365"/>
<dbReference type="PANTHER" id="PTHR48111:SF1">
    <property type="entry name" value="TWO-COMPONENT RESPONSE REGULATOR ORR33"/>
    <property type="match status" value="1"/>
</dbReference>
<gene>
    <name evidence="8" type="ORF">H1B31_04365</name>
</gene>
<dbReference type="InterPro" id="IPR001789">
    <property type="entry name" value="Sig_transdc_resp-reg_receiver"/>
</dbReference>
<sequence length="122" mass="13830">MKILIVDDSRLVRIKLKAELFDRGHTVIEARDGEEALRRIADKKPDAVFLDIILPKLDGCTVLRSLRKTHPKLPVVMLSTAATEENIACANEHHALMFIQKPYSDHEISTALAKMRQAMEEQ</sequence>
<evidence type="ECO:0000256" key="1">
    <source>
        <dbReference type="ARBA" id="ARBA00022553"/>
    </source>
</evidence>
<keyword evidence="9" id="KW-1185">Reference proteome</keyword>
<dbReference type="SMART" id="SM00448">
    <property type="entry name" value="REC"/>
    <property type="match status" value="1"/>
</dbReference>
<keyword evidence="1 6" id="KW-0597">Phosphoprotein</keyword>
<organism evidence="8 9">
    <name type="scientific">Selenomonas timonae</name>
    <dbReference type="NCBI Taxonomy" id="2754044"/>
    <lineage>
        <taxon>Bacteria</taxon>
        <taxon>Bacillati</taxon>
        <taxon>Bacillota</taxon>
        <taxon>Negativicutes</taxon>
        <taxon>Selenomonadales</taxon>
        <taxon>Selenomonadaceae</taxon>
        <taxon>Selenomonas</taxon>
    </lineage>
</organism>
<dbReference type="GO" id="GO:0000976">
    <property type="term" value="F:transcription cis-regulatory region binding"/>
    <property type="evidence" value="ECO:0007669"/>
    <property type="project" value="TreeGrafter"/>
</dbReference>
<dbReference type="SUPFAM" id="SSF52172">
    <property type="entry name" value="CheY-like"/>
    <property type="match status" value="1"/>
</dbReference>
<evidence type="ECO:0000313" key="8">
    <source>
        <dbReference type="EMBL" id="QNH55172.1"/>
    </source>
</evidence>
<keyword evidence="3" id="KW-0805">Transcription regulation</keyword>
<dbReference type="GO" id="GO:0032993">
    <property type="term" value="C:protein-DNA complex"/>
    <property type="evidence" value="ECO:0007669"/>
    <property type="project" value="TreeGrafter"/>
</dbReference>
<feature type="domain" description="Response regulatory" evidence="7">
    <location>
        <begin position="2"/>
        <end position="116"/>
    </location>
</feature>
<dbReference type="GO" id="GO:0000156">
    <property type="term" value="F:phosphorelay response regulator activity"/>
    <property type="evidence" value="ECO:0007669"/>
    <property type="project" value="TreeGrafter"/>
</dbReference>
<accession>A0A7G7VM29</accession>
<dbReference type="Pfam" id="PF00072">
    <property type="entry name" value="Response_reg"/>
    <property type="match status" value="1"/>
</dbReference>
<feature type="modified residue" description="4-aspartylphosphate" evidence="6">
    <location>
        <position position="51"/>
    </location>
</feature>
<dbReference type="CDD" id="cd00156">
    <property type="entry name" value="REC"/>
    <property type="match status" value="1"/>
</dbReference>
<evidence type="ECO:0000313" key="9">
    <source>
        <dbReference type="Proteomes" id="UP000515480"/>
    </source>
</evidence>
<evidence type="ECO:0000256" key="3">
    <source>
        <dbReference type="ARBA" id="ARBA00023015"/>
    </source>
</evidence>
<dbReference type="InterPro" id="IPR011006">
    <property type="entry name" value="CheY-like_superfamily"/>
</dbReference>